<comment type="caution">
    <text evidence="5">The sequence shown here is derived from an EMBL/GenBank/DDBJ whole genome shotgun (WGS) entry which is preliminary data.</text>
</comment>
<evidence type="ECO:0000256" key="1">
    <source>
        <dbReference type="ARBA" id="ARBA00022450"/>
    </source>
</evidence>
<comment type="pathway">
    <text evidence="3">Lipid metabolism; fatty acid biosynthesis.</text>
</comment>
<proteinExistence type="inferred from homology"/>
<keyword evidence="6" id="KW-1185">Reference proteome</keyword>
<comment type="subcellular location">
    <subcellularLocation>
        <location evidence="3">Cytoplasm</location>
    </subcellularLocation>
</comment>
<dbReference type="AlphaFoldDB" id="A0A919B1F4"/>
<dbReference type="InterPro" id="IPR009081">
    <property type="entry name" value="PP-bd_ACP"/>
</dbReference>
<keyword evidence="3" id="KW-0276">Fatty acid metabolism</keyword>
<accession>A0A919B1F4</accession>
<comment type="similarity">
    <text evidence="3">Belongs to the acyl carrier protein (ACP) family.</text>
</comment>
<feature type="domain" description="Carrier" evidence="4">
    <location>
        <begin position="8"/>
        <end position="86"/>
    </location>
</feature>
<name>A0A919B1F4_9ACTN</name>
<dbReference type="SUPFAM" id="SSF47336">
    <property type="entry name" value="ACP-like"/>
    <property type="match status" value="1"/>
</dbReference>
<keyword evidence="3" id="KW-0275">Fatty acid biosynthesis</keyword>
<keyword evidence="3" id="KW-0963">Cytoplasm</keyword>
<evidence type="ECO:0000313" key="6">
    <source>
        <dbReference type="Proteomes" id="UP000638313"/>
    </source>
</evidence>
<organism evidence="5 6">
    <name type="scientific">Streptomyces mashuensis</name>
    <dbReference type="NCBI Taxonomy" id="33904"/>
    <lineage>
        <taxon>Bacteria</taxon>
        <taxon>Bacillati</taxon>
        <taxon>Actinomycetota</taxon>
        <taxon>Actinomycetes</taxon>
        <taxon>Kitasatosporales</taxon>
        <taxon>Streptomycetaceae</taxon>
        <taxon>Streptomyces</taxon>
    </lineage>
</organism>
<comment type="PTM">
    <text evidence="3">4'-phosphopantetheine is transferred from CoA to a specific serine of apo-ACP by AcpS. This modification is essential for activity because fatty acids are bound in thioester linkage to the sulfhydryl of the prosthetic group.</text>
</comment>
<keyword evidence="3" id="KW-0443">Lipid metabolism</keyword>
<dbReference type="InterPro" id="IPR036736">
    <property type="entry name" value="ACP-like_sf"/>
</dbReference>
<protein>
    <recommendedName>
        <fullName evidence="3">Acyl carrier protein</fullName>
        <shortName evidence="3">ACP</shortName>
    </recommendedName>
</protein>
<dbReference type="GO" id="GO:0005737">
    <property type="term" value="C:cytoplasm"/>
    <property type="evidence" value="ECO:0007669"/>
    <property type="project" value="UniProtKB-SubCell"/>
</dbReference>
<dbReference type="Gene3D" id="1.10.1200.10">
    <property type="entry name" value="ACP-like"/>
    <property type="match status" value="1"/>
</dbReference>
<evidence type="ECO:0000256" key="2">
    <source>
        <dbReference type="ARBA" id="ARBA00022553"/>
    </source>
</evidence>
<dbReference type="RefSeq" id="WP_190129504.1">
    <property type="nucleotide sequence ID" value="NZ_BNBD01000004.1"/>
</dbReference>
<dbReference type="Proteomes" id="UP000638313">
    <property type="component" value="Unassembled WGS sequence"/>
</dbReference>
<dbReference type="InterPro" id="IPR003231">
    <property type="entry name" value="ACP"/>
</dbReference>
<sequence>MSEAMISGELREKVRAIVADVLEVDAEELTGNSSFVDDFDADSLLVIEIYSRFERDLGIKIPQSDVTELDDLTTAYELVSKYGTVAAHV</sequence>
<keyword evidence="3" id="KW-0444">Lipid biosynthesis</keyword>
<keyword evidence="2 3" id="KW-0597">Phosphoprotein</keyword>
<feature type="modified residue" description="O-(pantetheine 4'-phosphoryl)serine" evidence="3">
    <location>
        <position position="43"/>
    </location>
</feature>
<dbReference type="EMBL" id="BNBD01000004">
    <property type="protein sequence ID" value="GHF41978.1"/>
    <property type="molecule type" value="Genomic_DNA"/>
</dbReference>
<evidence type="ECO:0000259" key="4">
    <source>
        <dbReference type="PROSITE" id="PS50075"/>
    </source>
</evidence>
<reference evidence="5" key="2">
    <citation type="submission" date="2020-09" db="EMBL/GenBank/DDBJ databases">
        <authorList>
            <person name="Sun Q."/>
            <person name="Ohkuma M."/>
        </authorList>
    </citation>
    <scope>NUCLEOTIDE SEQUENCE</scope>
    <source>
        <strain evidence="5">JCM 4059</strain>
    </source>
</reference>
<gene>
    <name evidence="3 5" type="primary">acpP</name>
    <name evidence="5" type="ORF">GCM10010218_23820</name>
</gene>
<dbReference type="HAMAP" id="MF_01217">
    <property type="entry name" value="Acyl_carrier"/>
    <property type="match status" value="1"/>
</dbReference>
<dbReference type="GO" id="GO:0000036">
    <property type="term" value="F:acyl carrier activity"/>
    <property type="evidence" value="ECO:0007669"/>
    <property type="project" value="UniProtKB-UniRule"/>
</dbReference>
<evidence type="ECO:0000256" key="3">
    <source>
        <dbReference type="HAMAP-Rule" id="MF_01217"/>
    </source>
</evidence>
<reference evidence="5" key="1">
    <citation type="journal article" date="2014" name="Int. J. Syst. Evol. Microbiol.">
        <title>Complete genome sequence of Corynebacterium casei LMG S-19264T (=DSM 44701T), isolated from a smear-ripened cheese.</title>
        <authorList>
            <consortium name="US DOE Joint Genome Institute (JGI-PGF)"/>
            <person name="Walter F."/>
            <person name="Albersmeier A."/>
            <person name="Kalinowski J."/>
            <person name="Ruckert C."/>
        </authorList>
    </citation>
    <scope>NUCLEOTIDE SEQUENCE</scope>
    <source>
        <strain evidence="5">JCM 4059</strain>
    </source>
</reference>
<dbReference type="Pfam" id="PF00550">
    <property type="entry name" value="PP-binding"/>
    <property type="match status" value="1"/>
</dbReference>
<comment type="function">
    <text evidence="3">Carrier of the growing fatty acid chain in fatty acid biosynthesis.</text>
</comment>
<keyword evidence="1 3" id="KW-0596">Phosphopantetheine</keyword>
<evidence type="ECO:0000313" key="5">
    <source>
        <dbReference type="EMBL" id="GHF41978.1"/>
    </source>
</evidence>
<dbReference type="PROSITE" id="PS50075">
    <property type="entry name" value="CARRIER"/>
    <property type="match status" value="1"/>
</dbReference>